<keyword evidence="1" id="KW-0325">Glycoprotein</keyword>
<dbReference type="InterPro" id="IPR002018">
    <property type="entry name" value="CarbesteraseB"/>
</dbReference>
<evidence type="ECO:0000259" key="3">
    <source>
        <dbReference type="Pfam" id="PF00135"/>
    </source>
</evidence>
<sequence length="332" mass="36335">MKFLLKYLLVFLSILLNGARAPFVPKTSIVEITQGKLKGNVLTSRGGRNYAAYLKIPYAQAGRFQAPIAPPAWTGVYQATTPGDECATTDPFTNQNRGTEDCLNLNVFTPRVTLLEKMASSSVDFLKRVSLNPLNLFQQINNAVTNFDKGLPVIVILNGGAFSLVETENMYEKLWMDREVVLVYPQFRLGPFGFLSTGNEIIPGNNGLKDQQMALLWIRDNIRKFGGNPNNVILMGQGAGGASANFHMISPKSTGLFHGAILQSGCALNPWAISQRPVKMAFKFGKIVGCKNKDTGSLFACLLRKTTNEILDGIKKLRTKLGKGFPVSPFGP</sequence>
<dbReference type="AlphaFoldDB" id="A0A8J2L245"/>
<name>A0A8J2L245_9HEXA</name>
<feature type="signal peptide" evidence="2">
    <location>
        <begin position="1"/>
        <end position="21"/>
    </location>
</feature>
<gene>
    <name evidence="4" type="ORF">AFUS01_LOCUS24509</name>
</gene>
<comment type="caution">
    <text evidence="4">The sequence shown here is derived from an EMBL/GenBank/DDBJ whole genome shotgun (WGS) entry which is preliminary data.</text>
</comment>
<keyword evidence="5" id="KW-1185">Reference proteome</keyword>
<reference evidence="4" key="1">
    <citation type="submission" date="2021-06" db="EMBL/GenBank/DDBJ databases">
        <authorList>
            <person name="Hodson N. C."/>
            <person name="Mongue J. A."/>
            <person name="Jaron S. K."/>
        </authorList>
    </citation>
    <scope>NUCLEOTIDE SEQUENCE</scope>
</reference>
<protein>
    <recommendedName>
        <fullName evidence="3">Carboxylesterase type B domain-containing protein</fullName>
    </recommendedName>
</protein>
<feature type="non-terminal residue" evidence="4">
    <location>
        <position position="332"/>
    </location>
</feature>
<dbReference type="Pfam" id="PF00135">
    <property type="entry name" value="COesterase"/>
    <property type="match status" value="1"/>
</dbReference>
<dbReference type="EMBL" id="CAJVCH010307044">
    <property type="protein sequence ID" value="CAG7785914.1"/>
    <property type="molecule type" value="Genomic_DNA"/>
</dbReference>
<feature type="chain" id="PRO_5035185328" description="Carboxylesterase type B domain-containing protein" evidence="2">
    <location>
        <begin position="22"/>
        <end position="332"/>
    </location>
</feature>
<proteinExistence type="predicted"/>
<accession>A0A8J2L245</accession>
<organism evidence="4 5">
    <name type="scientific">Allacma fusca</name>
    <dbReference type="NCBI Taxonomy" id="39272"/>
    <lineage>
        <taxon>Eukaryota</taxon>
        <taxon>Metazoa</taxon>
        <taxon>Ecdysozoa</taxon>
        <taxon>Arthropoda</taxon>
        <taxon>Hexapoda</taxon>
        <taxon>Collembola</taxon>
        <taxon>Symphypleona</taxon>
        <taxon>Sminthuridae</taxon>
        <taxon>Allacma</taxon>
    </lineage>
</organism>
<evidence type="ECO:0000256" key="1">
    <source>
        <dbReference type="ARBA" id="ARBA00023180"/>
    </source>
</evidence>
<dbReference type="PANTHER" id="PTHR11559">
    <property type="entry name" value="CARBOXYLESTERASE"/>
    <property type="match status" value="1"/>
</dbReference>
<dbReference type="OrthoDB" id="6846267at2759"/>
<feature type="domain" description="Carboxylesterase type B" evidence="3">
    <location>
        <begin position="27"/>
        <end position="329"/>
    </location>
</feature>
<evidence type="ECO:0000313" key="5">
    <source>
        <dbReference type="Proteomes" id="UP000708208"/>
    </source>
</evidence>
<evidence type="ECO:0000256" key="2">
    <source>
        <dbReference type="SAM" id="SignalP"/>
    </source>
</evidence>
<dbReference type="InterPro" id="IPR050309">
    <property type="entry name" value="Type-B_Carboxylest/Lipase"/>
</dbReference>
<keyword evidence="2" id="KW-0732">Signal</keyword>
<dbReference type="Proteomes" id="UP000708208">
    <property type="component" value="Unassembled WGS sequence"/>
</dbReference>
<evidence type="ECO:0000313" key="4">
    <source>
        <dbReference type="EMBL" id="CAG7785914.1"/>
    </source>
</evidence>